<comment type="caution">
    <text evidence="2">The sequence shown here is derived from an EMBL/GenBank/DDBJ whole genome shotgun (WGS) entry which is preliminary data.</text>
</comment>
<feature type="compositionally biased region" description="Polar residues" evidence="1">
    <location>
        <begin position="541"/>
        <end position="550"/>
    </location>
</feature>
<feature type="compositionally biased region" description="Polar residues" evidence="1">
    <location>
        <begin position="519"/>
        <end position="533"/>
    </location>
</feature>
<feature type="compositionally biased region" description="Low complexity" evidence="1">
    <location>
        <begin position="665"/>
        <end position="678"/>
    </location>
</feature>
<feature type="region of interest" description="Disordered" evidence="1">
    <location>
        <begin position="662"/>
        <end position="748"/>
    </location>
</feature>
<feature type="compositionally biased region" description="Polar residues" evidence="1">
    <location>
        <begin position="77"/>
        <end position="86"/>
    </location>
</feature>
<reference evidence="2 3" key="1">
    <citation type="submission" date="2018-12" db="EMBL/GenBank/DDBJ databases">
        <title>Venturia inaequalis Genome Resource.</title>
        <authorList>
            <person name="Lichtner F.J."/>
        </authorList>
    </citation>
    <scope>NUCLEOTIDE SEQUENCE [LARGE SCALE GENOMIC DNA]</scope>
    <source>
        <strain evidence="2 3">120213</strain>
    </source>
</reference>
<evidence type="ECO:0000313" key="3">
    <source>
        <dbReference type="Proteomes" id="UP000447873"/>
    </source>
</evidence>
<accession>A0A8H3YNK7</accession>
<protein>
    <submittedName>
        <fullName evidence="2">Uncharacterized protein</fullName>
    </submittedName>
</protein>
<feature type="compositionally biased region" description="Acidic residues" evidence="1">
    <location>
        <begin position="410"/>
        <end position="419"/>
    </location>
</feature>
<dbReference type="EMBL" id="WNWS01000452">
    <property type="protein sequence ID" value="KAE9967510.1"/>
    <property type="molecule type" value="Genomic_DNA"/>
</dbReference>
<feature type="compositionally biased region" description="Basic and acidic residues" evidence="1">
    <location>
        <begin position="240"/>
        <end position="250"/>
    </location>
</feature>
<feature type="region of interest" description="Disordered" evidence="1">
    <location>
        <begin position="1"/>
        <end position="213"/>
    </location>
</feature>
<feature type="compositionally biased region" description="Low complexity" evidence="1">
    <location>
        <begin position="11"/>
        <end position="22"/>
    </location>
</feature>
<feature type="region of interest" description="Disordered" evidence="1">
    <location>
        <begin position="408"/>
        <end position="552"/>
    </location>
</feature>
<feature type="region of interest" description="Disordered" evidence="1">
    <location>
        <begin position="374"/>
        <end position="393"/>
    </location>
</feature>
<evidence type="ECO:0000256" key="1">
    <source>
        <dbReference type="SAM" id="MobiDB-lite"/>
    </source>
</evidence>
<feature type="compositionally biased region" description="Polar residues" evidence="1">
    <location>
        <begin position="181"/>
        <end position="192"/>
    </location>
</feature>
<feature type="region of interest" description="Disordered" evidence="1">
    <location>
        <begin position="573"/>
        <end position="646"/>
    </location>
</feature>
<feature type="compositionally biased region" description="Polar residues" evidence="1">
    <location>
        <begin position="29"/>
        <end position="52"/>
    </location>
</feature>
<feature type="compositionally biased region" description="Basic and acidic residues" evidence="1">
    <location>
        <begin position="712"/>
        <end position="724"/>
    </location>
</feature>
<dbReference type="Proteomes" id="UP000447873">
    <property type="component" value="Unassembled WGS sequence"/>
</dbReference>
<feature type="compositionally biased region" description="Polar residues" evidence="1">
    <location>
        <begin position="126"/>
        <end position="140"/>
    </location>
</feature>
<feature type="compositionally biased region" description="Basic and acidic residues" evidence="1">
    <location>
        <begin position="693"/>
        <end position="703"/>
    </location>
</feature>
<dbReference type="AlphaFoldDB" id="A0A8H3YNK7"/>
<feature type="compositionally biased region" description="Basic and acidic residues" evidence="1">
    <location>
        <begin position="281"/>
        <end position="295"/>
    </location>
</feature>
<name>A0A8H3YNK7_VENIN</name>
<organism evidence="2 3">
    <name type="scientific">Venturia inaequalis</name>
    <name type="common">Apple scab fungus</name>
    <dbReference type="NCBI Taxonomy" id="5025"/>
    <lineage>
        <taxon>Eukaryota</taxon>
        <taxon>Fungi</taxon>
        <taxon>Dikarya</taxon>
        <taxon>Ascomycota</taxon>
        <taxon>Pezizomycotina</taxon>
        <taxon>Dothideomycetes</taxon>
        <taxon>Pleosporomycetidae</taxon>
        <taxon>Venturiales</taxon>
        <taxon>Venturiaceae</taxon>
        <taxon>Venturia</taxon>
    </lineage>
</organism>
<feature type="compositionally biased region" description="Polar residues" evidence="1">
    <location>
        <begin position="627"/>
        <end position="638"/>
    </location>
</feature>
<feature type="compositionally biased region" description="Polar residues" evidence="1">
    <location>
        <begin position="425"/>
        <end position="449"/>
    </location>
</feature>
<feature type="compositionally biased region" description="Basic and acidic residues" evidence="1">
    <location>
        <begin position="736"/>
        <end position="748"/>
    </location>
</feature>
<feature type="compositionally biased region" description="Basic and acidic residues" evidence="1">
    <location>
        <begin position="260"/>
        <end position="271"/>
    </location>
</feature>
<sequence>MLPTIPHSMIKQSQNSNKSPSQLEASPGDLTTPTKSQGINHDQPLKTPSSPSAIRDPSVKSRRKSVTFSDMLGNFPSPKTNHSAEQSECKVAPPRPARETPEGMPGIQRPFSDFEASLATAAGMRNVSSESSSTARQVSDGSMPPPSNTFKVRGDVVNSDFPIVSSPWKPKPALSHKPSDTSRTPSASSQYHSRQTSGSSRTPSSESKSVSKVKALAQAFNNLTALKESVKGRASSSSHKKSDSWTEKIRRSISGSSRKGVKEDKDLKATNEEVEPGSTIKEAHESEQAEAKDPGRLGLTRAASKVDEDEEKQPLLAISPPGSPYVVPTEPQSLEEALNALSFRNDKRVSMNLDPFSSAHSRFATGGLLPTLANEGAQLADSPGGSPSMELSDAPFVFPAVAKSTRLDQDFDSPFDDESREFQGKQHSSFFAPQLNRESSSIYSRSDNGGTPRKQGNPKVGGSSQTRFDNESSPRKQLGIENDPSPKPNTVLDDLHVHKRTPLAGSPSKIKGHGHKRSNAATPTAARTTSDINHSAYLAGTPSTNQSVRTHTPDGIAYSDYLAQDYTDYLDNNFPRDVAPPPIPARNPARLAHPSRRLEPVNLPPVSRQTSRGMDGSWDSPFPPHPHTQSHAQSSRQPSAYDDVPAQDPSWAIRLASAARDEVSRQSSIRASRQSSARNETSAYGIATQPLTDDTKARAHAEGARSSALARLKREARYPGRLGEEAADGLVGKEQFASEDRGDDSVFL</sequence>
<gene>
    <name evidence="2" type="ORF">EG328_008161</name>
</gene>
<feature type="compositionally biased region" description="Low complexity" evidence="1">
    <location>
        <begin position="193"/>
        <end position="213"/>
    </location>
</feature>
<proteinExistence type="predicted"/>
<feature type="region of interest" description="Disordered" evidence="1">
    <location>
        <begin position="227"/>
        <end position="325"/>
    </location>
</feature>
<evidence type="ECO:0000313" key="2">
    <source>
        <dbReference type="EMBL" id="KAE9967510.1"/>
    </source>
</evidence>